<reference evidence="2 3" key="1">
    <citation type="submission" date="2020-08" db="EMBL/GenBank/DDBJ databases">
        <title>Genomic Encyclopedia of Type Strains, Phase IV (KMG-IV): sequencing the most valuable type-strain genomes for metagenomic binning, comparative biology and taxonomic classification.</title>
        <authorList>
            <person name="Goeker M."/>
        </authorList>
    </citation>
    <scope>NUCLEOTIDE SEQUENCE [LARGE SCALE GENOMIC DNA]</scope>
    <source>
        <strain evidence="2 3">DSM 19612</strain>
    </source>
</reference>
<evidence type="ECO:0000259" key="1">
    <source>
        <dbReference type="Pfam" id="PF01636"/>
    </source>
</evidence>
<dbReference type="Pfam" id="PF01636">
    <property type="entry name" value="APH"/>
    <property type="match status" value="1"/>
</dbReference>
<dbReference type="InterPro" id="IPR047175">
    <property type="entry name" value="CotS-like"/>
</dbReference>
<sequence length="337" mass="40527">MSKLQNILKQYGMQSYQGEKLSPNALKVYTGNQYVVIKQSKNSGLEDTFRMVYQTANEKQLATVAPLYISKDNTPIIKGKNHNYYVMPWFKAKMNESMTSSYHLFFKELGYIHQKTIAEKSVDLDNINNWTDAQKSKVKNTFYRFEKWIALFEAKHFMSPTELLLCHLYRDMRELCYNLEYWFGEWRDHISKEEKMRIVLCHGNLAPSHFIHTENGMVFINWENAFYGHPAKDISRFFYHVCRFHDAPINEMMEALDHYHSIYPFYKSDYALFALHLLNTDRLMKKIAQYIKNKNAYAETEWVRQFQQFHFYYKHALYIQQQLRSYLVDDEEMESEY</sequence>
<dbReference type="Gene3D" id="3.30.200.20">
    <property type="entry name" value="Phosphorylase Kinase, domain 1"/>
    <property type="match status" value="1"/>
</dbReference>
<accession>A0A841PSY4</accession>
<keyword evidence="2" id="KW-0946">Virion</keyword>
<comment type="caution">
    <text evidence="2">The sequence shown here is derived from an EMBL/GenBank/DDBJ whole genome shotgun (WGS) entry which is preliminary data.</text>
</comment>
<dbReference type="EMBL" id="JACHGH010000001">
    <property type="protein sequence ID" value="MBB6451929.1"/>
    <property type="molecule type" value="Genomic_DNA"/>
</dbReference>
<dbReference type="InterPro" id="IPR011009">
    <property type="entry name" value="Kinase-like_dom_sf"/>
</dbReference>
<proteinExistence type="predicted"/>
<feature type="domain" description="Aminoglycoside phosphotransferase" evidence="1">
    <location>
        <begin position="192"/>
        <end position="257"/>
    </location>
</feature>
<gene>
    <name evidence="2" type="ORF">HNQ94_000350</name>
</gene>
<keyword evidence="2" id="KW-0167">Capsid protein</keyword>
<name>A0A841PSY4_9BACI</name>
<dbReference type="AlphaFoldDB" id="A0A841PSY4"/>
<dbReference type="GO" id="GO:0042601">
    <property type="term" value="C:endospore-forming forespore"/>
    <property type="evidence" value="ECO:0007669"/>
    <property type="project" value="TreeGrafter"/>
</dbReference>
<evidence type="ECO:0000313" key="2">
    <source>
        <dbReference type="EMBL" id="MBB6451929.1"/>
    </source>
</evidence>
<dbReference type="SUPFAM" id="SSF56112">
    <property type="entry name" value="Protein kinase-like (PK-like)"/>
    <property type="match status" value="1"/>
</dbReference>
<organism evidence="2 3">
    <name type="scientific">Salirhabdus euzebyi</name>
    <dbReference type="NCBI Taxonomy" id="394506"/>
    <lineage>
        <taxon>Bacteria</taxon>
        <taxon>Bacillati</taxon>
        <taxon>Bacillota</taxon>
        <taxon>Bacilli</taxon>
        <taxon>Bacillales</taxon>
        <taxon>Bacillaceae</taxon>
        <taxon>Salirhabdus</taxon>
    </lineage>
</organism>
<dbReference type="PANTHER" id="PTHR39179:SF3">
    <property type="entry name" value="COTS-RELATED PROTEIN"/>
    <property type="match status" value="1"/>
</dbReference>
<evidence type="ECO:0000313" key="3">
    <source>
        <dbReference type="Proteomes" id="UP000581688"/>
    </source>
</evidence>
<keyword evidence="3" id="KW-1185">Reference proteome</keyword>
<dbReference type="RefSeq" id="WP_174494508.1">
    <property type="nucleotide sequence ID" value="NZ_CADDWK010000001.1"/>
</dbReference>
<dbReference type="Gene3D" id="3.90.1200.10">
    <property type="match status" value="1"/>
</dbReference>
<dbReference type="PANTHER" id="PTHR39179">
    <property type="entry name" value="SPORE COAT PROTEIN I"/>
    <property type="match status" value="1"/>
</dbReference>
<protein>
    <submittedName>
        <fullName evidence="2">Spore coat protein YsxE</fullName>
    </submittedName>
</protein>
<dbReference type="Proteomes" id="UP000581688">
    <property type="component" value="Unassembled WGS sequence"/>
</dbReference>
<dbReference type="InterPro" id="IPR002575">
    <property type="entry name" value="Aminoglycoside_PTrfase"/>
</dbReference>